<feature type="transmembrane region" description="Helical" evidence="2">
    <location>
        <begin position="167"/>
        <end position="190"/>
    </location>
</feature>
<dbReference type="EMBL" id="BJVF01000001">
    <property type="protein sequence ID" value="GEL10804.1"/>
    <property type="molecule type" value="Genomic_DNA"/>
</dbReference>
<name>A0A1B9DMT7_9FLAO</name>
<sequence>MTDIFEIANSIVRETIIGLRKNKKVRKIFIIVFSTILLCSIGILIFLSEDLDSNFLEFITFLTVFSSIMFLITLISYTDIKIDNKGLTVELNKIKRDREKIIEQITQQENNVFNTIQLSLNQITEYYTINLNQARSSYRWSITAIIIGLITLISGAWLLFFQTTPNITVGIITGISGIIIEFIGASNIYIYNKSLVQLNLYFKELLNIQDTMLAIELCEKIEDSNPKKLEITERIIISLMTRSSTKNTEN</sequence>
<evidence type="ECO:0000313" key="8">
    <source>
        <dbReference type="Proteomes" id="UP000182367"/>
    </source>
</evidence>
<feature type="domain" description="Cyanobacterial TRADD-N associated 2 transmembrane" evidence="3">
    <location>
        <begin position="129"/>
        <end position="198"/>
    </location>
</feature>
<reference evidence="6 8" key="3">
    <citation type="submission" date="2016-10" db="EMBL/GenBank/DDBJ databases">
        <authorList>
            <person name="Varghese N."/>
            <person name="Submissions S."/>
        </authorList>
    </citation>
    <scope>NUCLEOTIDE SEQUENCE [LARGE SCALE GENOMIC DNA]</scope>
    <source>
        <strain evidence="6 8">Gm-149</strain>
    </source>
</reference>
<evidence type="ECO:0000313" key="6">
    <source>
        <dbReference type="EMBL" id="SDI53642.1"/>
    </source>
</evidence>
<feature type="coiled-coil region" evidence="1">
    <location>
        <begin position="84"/>
        <end position="111"/>
    </location>
</feature>
<gene>
    <name evidence="5" type="ORF">FBGL_11105</name>
    <name evidence="4" type="ORF">FGL01_15430</name>
    <name evidence="6" type="ORF">SAMN05192550_0144</name>
</gene>
<keyword evidence="1" id="KW-0175">Coiled coil</keyword>
<reference evidence="7" key="1">
    <citation type="submission" date="2016-03" db="EMBL/GenBank/DDBJ databases">
        <title>Draft genome sequence of Paenibacillus glacialis DSM 22343.</title>
        <authorList>
            <person name="Shin S.-K."/>
            <person name="Yi H."/>
        </authorList>
    </citation>
    <scope>NUCLEOTIDE SEQUENCE [LARGE SCALE GENOMIC DNA]</scope>
    <source>
        <strain evidence="7">NBRC 105008</strain>
    </source>
</reference>
<feature type="transmembrane region" description="Helical" evidence="2">
    <location>
        <begin position="58"/>
        <end position="77"/>
    </location>
</feature>
<dbReference type="RefSeq" id="WP_066328563.1">
    <property type="nucleotide sequence ID" value="NZ_BJVF01000001.1"/>
</dbReference>
<comment type="caution">
    <text evidence="5">The sequence shown here is derived from an EMBL/GenBank/DDBJ whole genome shotgun (WGS) entry which is preliminary data.</text>
</comment>
<dbReference type="OrthoDB" id="1864065at2"/>
<dbReference type="EMBL" id="LVEO01000019">
    <property type="protein sequence ID" value="OCB70994.1"/>
    <property type="molecule type" value="Genomic_DNA"/>
</dbReference>
<dbReference type="Proteomes" id="UP000182367">
    <property type="component" value="Unassembled WGS sequence"/>
</dbReference>
<dbReference type="AlphaFoldDB" id="A0A1B9DMT7"/>
<reference evidence="5" key="2">
    <citation type="submission" date="2016-03" db="EMBL/GenBank/DDBJ databases">
        <authorList>
            <person name="Ploux O."/>
        </authorList>
    </citation>
    <scope>NUCLEOTIDE SEQUENCE</scope>
    <source>
        <strain evidence="5">NBRC 105008</strain>
    </source>
</reference>
<feature type="transmembrane region" description="Helical" evidence="2">
    <location>
        <begin position="28"/>
        <end position="46"/>
    </location>
</feature>
<dbReference type="EMBL" id="FNEO01000001">
    <property type="protein sequence ID" value="SDI53642.1"/>
    <property type="molecule type" value="Genomic_DNA"/>
</dbReference>
<keyword evidence="8" id="KW-1185">Reference proteome</keyword>
<reference evidence="4 9" key="4">
    <citation type="submission" date="2019-07" db="EMBL/GenBank/DDBJ databases">
        <title>Whole genome shotgun sequence of Flavobacterium glycines NBRC 105008.</title>
        <authorList>
            <person name="Hosoyama A."/>
            <person name="Uohara A."/>
            <person name="Ohji S."/>
            <person name="Ichikawa N."/>
        </authorList>
    </citation>
    <scope>NUCLEOTIDE SEQUENCE [LARGE SCALE GENOMIC DNA]</scope>
    <source>
        <strain evidence="4 9">NBRC 105008</strain>
    </source>
</reference>
<organism evidence="5 7">
    <name type="scientific">Flavobacterium glycines</name>
    <dbReference type="NCBI Taxonomy" id="551990"/>
    <lineage>
        <taxon>Bacteria</taxon>
        <taxon>Pseudomonadati</taxon>
        <taxon>Bacteroidota</taxon>
        <taxon>Flavobacteriia</taxon>
        <taxon>Flavobacteriales</taxon>
        <taxon>Flavobacteriaceae</taxon>
        <taxon>Flavobacterium</taxon>
    </lineage>
</organism>
<protein>
    <recommendedName>
        <fullName evidence="3">Cyanobacterial TRADD-N associated 2 transmembrane domain-containing protein</fullName>
    </recommendedName>
</protein>
<evidence type="ECO:0000313" key="7">
    <source>
        <dbReference type="Proteomes" id="UP000093226"/>
    </source>
</evidence>
<evidence type="ECO:0000313" key="5">
    <source>
        <dbReference type="EMBL" id="OCB70994.1"/>
    </source>
</evidence>
<dbReference type="InterPro" id="IPR048567">
    <property type="entry name" value="CyanoTRADDas_TM"/>
</dbReference>
<evidence type="ECO:0000256" key="1">
    <source>
        <dbReference type="SAM" id="Coils"/>
    </source>
</evidence>
<dbReference type="Pfam" id="PF20712">
    <property type="entry name" value="CyanoTRADDas_TM"/>
    <property type="match status" value="1"/>
</dbReference>
<keyword evidence="2" id="KW-1133">Transmembrane helix</keyword>
<keyword evidence="2" id="KW-0812">Transmembrane</keyword>
<feature type="transmembrane region" description="Helical" evidence="2">
    <location>
        <begin position="140"/>
        <end position="161"/>
    </location>
</feature>
<evidence type="ECO:0000313" key="4">
    <source>
        <dbReference type="EMBL" id="GEL10804.1"/>
    </source>
</evidence>
<evidence type="ECO:0000313" key="9">
    <source>
        <dbReference type="Proteomes" id="UP000321579"/>
    </source>
</evidence>
<proteinExistence type="predicted"/>
<evidence type="ECO:0000259" key="3">
    <source>
        <dbReference type="Pfam" id="PF20712"/>
    </source>
</evidence>
<dbReference type="Proteomes" id="UP000093226">
    <property type="component" value="Unassembled WGS sequence"/>
</dbReference>
<keyword evidence="2" id="KW-0472">Membrane</keyword>
<accession>A0A1B9DMT7</accession>
<dbReference type="Proteomes" id="UP000321579">
    <property type="component" value="Unassembled WGS sequence"/>
</dbReference>
<evidence type="ECO:0000256" key="2">
    <source>
        <dbReference type="SAM" id="Phobius"/>
    </source>
</evidence>